<gene>
    <name evidence="2" type="ORF">BT96DRAFT_1008446</name>
</gene>
<dbReference type="EMBL" id="ML770228">
    <property type="protein sequence ID" value="KAE9384077.1"/>
    <property type="molecule type" value="Genomic_DNA"/>
</dbReference>
<organism evidence="2 3">
    <name type="scientific">Gymnopus androsaceus JB14</name>
    <dbReference type="NCBI Taxonomy" id="1447944"/>
    <lineage>
        <taxon>Eukaryota</taxon>
        <taxon>Fungi</taxon>
        <taxon>Dikarya</taxon>
        <taxon>Basidiomycota</taxon>
        <taxon>Agaricomycotina</taxon>
        <taxon>Agaricomycetes</taxon>
        <taxon>Agaricomycetidae</taxon>
        <taxon>Agaricales</taxon>
        <taxon>Marasmiineae</taxon>
        <taxon>Omphalotaceae</taxon>
        <taxon>Gymnopus</taxon>
    </lineage>
</organism>
<evidence type="ECO:0000313" key="2">
    <source>
        <dbReference type="EMBL" id="KAE9384077.1"/>
    </source>
</evidence>
<keyword evidence="3" id="KW-1185">Reference proteome</keyword>
<accession>A0A6A4GF80</accession>
<sequence>MGQFSVQNSICLLLTAPHNICNALYCRFPYRGSSTEAHGKMYRSEESTVTFEGKNVILKRRDDGKMPCACPAESHKRFNYLKIYNILRKPVHPSPNDPNHDDINFQRSALPRPHPNPIDPSSNLPTETVSTPPCNSWTAFRIAFSASRTLFYVSWTKGHRS</sequence>
<dbReference type="OrthoDB" id="3055635at2759"/>
<dbReference type="AlphaFoldDB" id="A0A6A4GF80"/>
<feature type="compositionally biased region" description="Polar residues" evidence="1">
    <location>
        <begin position="119"/>
        <end position="130"/>
    </location>
</feature>
<feature type="region of interest" description="Disordered" evidence="1">
    <location>
        <begin position="91"/>
        <end position="130"/>
    </location>
</feature>
<evidence type="ECO:0000313" key="3">
    <source>
        <dbReference type="Proteomes" id="UP000799118"/>
    </source>
</evidence>
<protein>
    <submittedName>
        <fullName evidence="2">Uncharacterized protein</fullName>
    </submittedName>
</protein>
<reference evidence="2" key="1">
    <citation type="journal article" date="2019" name="Environ. Microbiol.">
        <title>Fungal ecological strategies reflected in gene transcription - a case study of two litter decomposers.</title>
        <authorList>
            <person name="Barbi F."/>
            <person name="Kohler A."/>
            <person name="Barry K."/>
            <person name="Baskaran P."/>
            <person name="Daum C."/>
            <person name="Fauchery L."/>
            <person name="Ihrmark K."/>
            <person name="Kuo A."/>
            <person name="LaButti K."/>
            <person name="Lipzen A."/>
            <person name="Morin E."/>
            <person name="Grigoriev I.V."/>
            <person name="Henrissat B."/>
            <person name="Lindahl B."/>
            <person name="Martin F."/>
        </authorList>
    </citation>
    <scope>NUCLEOTIDE SEQUENCE</scope>
    <source>
        <strain evidence="2">JB14</strain>
    </source>
</reference>
<name>A0A6A4GF80_9AGAR</name>
<dbReference type="Proteomes" id="UP000799118">
    <property type="component" value="Unassembled WGS sequence"/>
</dbReference>
<evidence type="ECO:0000256" key="1">
    <source>
        <dbReference type="SAM" id="MobiDB-lite"/>
    </source>
</evidence>
<proteinExistence type="predicted"/>